<comment type="caution">
    <text evidence="2">The sequence shown here is derived from an EMBL/GenBank/DDBJ whole genome shotgun (WGS) entry which is preliminary data.</text>
</comment>
<keyword evidence="3" id="KW-1185">Reference proteome</keyword>
<dbReference type="AlphaFoldDB" id="A0A2P4YTD1"/>
<feature type="region of interest" description="Disordered" evidence="1">
    <location>
        <begin position="127"/>
        <end position="151"/>
    </location>
</feature>
<dbReference type="PANTHER" id="PTHR37067">
    <property type="entry name" value="PX DOMAIN-CONTAINING PROTEIN"/>
    <property type="match status" value="1"/>
</dbReference>
<evidence type="ECO:0000313" key="3">
    <source>
        <dbReference type="Proteomes" id="UP000237271"/>
    </source>
</evidence>
<accession>A0A2P4YTD1</accession>
<gene>
    <name evidence="2" type="ORF">PHPALM_1057</name>
</gene>
<reference evidence="2 3" key="1">
    <citation type="journal article" date="2017" name="Genome Biol. Evol.">
        <title>Phytophthora megakarya and P. palmivora, closely related causal agents of cacao black pod rot, underwent increases in genome sizes and gene numbers by different mechanisms.</title>
        <authorList>
            <person name="Ali S.S."/>
            <person name="Shao J."/>
            <person name="Lary D.J."/>
            <person name="Kronmiller B."/>
            <person name="Shen D."/>
            <person name="Strem M.D."/>
            <person name="Amoako-Attah I."/>
            <person name="Akrofi A.Y."/>
            <person name="Begoude B.A."/>
            <person name="Ten Hoopen G.M."/>
            <person name="Coulibaly K."/>
            <person name="Kebe B.I."/>
            <person name="Melnick R.L."/>
            <person name="Guiltinan M.J."/>
            <person name="Tyler B.M."/>
            <person name="Meinhardt L.W."/>
            <person name="Bailey B.A."/>
        </authorList>
    </citation>
    <scope>NUCLEOTIDE SEQUENCE [LARGE SCALE GENOMIC DNA]</scope>
    <source>
        <strain evidence="3">sbr112.9</strain>
    </source>
</reference>
<sequence length="340" mass="37692">MASPARKRAKRIVPFLEAHEGLYGVRVVERDPVSHEATSVLCMFCAAFGREDDPRASSRQRARTQKPKYWNGPTFRTDNYKSHLTMQHPVRWNQYQEMMPEQRQRYFDAVPALPKSQKTLARQNSAVLQPPIATSSEQDKETSVSAPVSPAPEVVATDSVESDESIPVPMKEVASPVVATSSIEAESEAVLDGGDRGEVLTFLLDRDVVDVALGDVLFRAEDVDNGGKTMVMFESTLDPRDTEDEQRSDGTAEVRAVVRSVALFHRVVDLLAVGLSFDQTAAICQAQATAGIRDNTFVVAMARVVVGGNLQALARAMWVWKDLYLRINVLLFEIRVICQK</sequence>
<dbReference type="Proteomes" id="UP000237271">
    <property type="component" value="Unassembled WGS sequence"/>
</dbReference>
<dbReference type="EMBL" id="NCKW01000190">
    <property type="protein sequence ID" value="POM81036.1"/>
    <property type="molecule type" value="Genomic_DNA"/>
</dbReference>
<dbReference type="PANTHER" id="PTHR37067:SF3">
    <property type="entry name" value="PX DOMAIN-CONTAINING PROTEIN"/>
    <property type="match status" value="1"/>
</dbReference>
<evidence type="ECO:0000313" key="2">
    <source>
        <dbReference type="EMBL" id="POM81036.1"/>
    </source>
</evidence>
<feature type="compositionally biased region" description="Polar residues" evidence="1">
    <location>
        <begin position="127"/>
        <end position="136"/>
    </location>
</feature>
<organism evidence="2 3">
    <name type="scientific">Phytophthora palmivora</name>
    <dbReference type="NCBI Taxonomy" id="4796"/>
    <lineage>
        <taxon>Eukaryota</taxon>
        <taxon>Sar</taxon>
        <taxon>Stramenopiles</taxon>
        <taxon>Oomycota</taxon>
        <taxon>Peronosporomycetes</taxon>
        <taxon>Peronosporales</taxon>
        <taxon>Peronosporaceae</taxon>
        <taxon>Phytophthora</taxon>
    </lineage>
</organism>
<protein>
    <submittedName>
        <fullName evidence="2">Deoxyribose-phosphate aldolase</fullName>
    </submittedName>
</protein>
<feature type="region of interest" description="Disordered" evidence="1">
    <location>
        <begin position="53"/>
        <end position="76"/>
    </location>
</feature>
<proteinExistence type="predicted"/>
<evidence type="ECO:0000256" key="1">
    <source>
        <dbReference type="SAM" id="MobiDB-lite"/>
    </source>
</evidence>
<name>A0A2P4YTD1_9STRA</name>
<dbReference type="OrthoDB" id="129241at2759"/>